<dbReference type="Proteomes" id="UP000761534">
    <property type="component" value="Unassembled WGS sequence"/>
</dbReference>
<dbReference type="Pfam" id="PF02399">
    <property type="entry name" value="Herpes_ori_bp"/>
    <property type="match status" value="1"/>
</dbReference>
<protein>
    <recommendedName>
        <fullName evidence="2">Replication origin-binding protein domain-containing protein</fullName>
    </recommendedName>
</protein>
<name>A0A642V4W6_9ASCO</name>
<organism evidence="3 4">
    <name type="scientific">Trichomonascus ciferrii</name>
    <dbReference type="NCBI Taxonomy" id="44093"/>
    <lineage>
        <taxon>Eukaryota</taxon>
        <taxon>Fungi</taxon>
        <taxon>Dikarya</taxon>
        <taxon>Ascomycota</taxon>
        <taxon>Saccharomycotina</taxon>
        <taxon>Dipodascomycetes</taxon>
        <taxon>Dipodascales</taxon>
        <taxon>Trichomonascaceae</taxon>
        <taxon>Trichomonascus</taxon>
        <taxon>Trichomonascus ciferrii complex</taxon>
    </lineage>
</organism>
<comment type="caution">
    <text evidence="3">The sequence shown here is derived from an EMBL/GenBank/DDBJ whole genome shotgun (WGS) entry which is preliminary data.</text>
</comment>
<dbReference type="EMBL" id="SWFS01000258">
    <property type="protein sequence ID" value="KAA8912345.1"/>
    <property type="molecule type" value="Genomic_DNA"/>
</dbReference>
<feature type="compositionally biased region" description="Low complexity" evidence="1">
    <location>
        <begin position="1032"/>
        <end position="1042"/>
    </location>
</feature>
<evidence type="ECO:0000256" key="1">
    <source>
        <dbReference type="SAM" id="MobiDB-lite"/>
    </source>
</evidence>
<keyword evidence="4" id="KW-1185">Reference proteome</keyword>
<feature type="domain" description="Replication origin-binding protein" evidence="2">
    <location>
        <begin position="290"/>
        <end position="597"/>
    </location>
</feature>
<dbReference type="SUPFAM" id="SSF52540">
    <property type="entry name" value="P-loop containing nucleoside triphosphate hydrolases"/>
    <property type="match status" value="1"/>
</dbReference>
<dbReference type="GO" id="GO:0003688">
    <property type="term" value="F:DNA replication origin binding"/>
    <property type="evidence" value="ECO:0007669"/>
    <property type="project" value="InterPro"/>
</dbReference>
<reference evidence="3" key="1">
    <citation type="journal article" date="2019" name="G3 (Bethesda)">
        <title>Genome Assemblies of Two Rare Opportunistic Yeast Pathogens: Diutina rugosa (syn. Candida rugosa) and Trichomonascus ciferrii (syn. Candida ciferrii).</title>
        <authorList>
            <person name="Mixao V."/>
            <person name="Saus E."/>
            <person name="Hansen A.P."/>
            <person name="Lass-Florl C."/>
            <person name="Gabaldon T."/>
        </authorList>
    </citation>
    <scope>NUCLEOTIDE SEQUENCE</scope>
    <source>
        <strain evidence="3">CBS 4856</strain>
    </source>
</reference>
<accession>A0A642V4W6</accession>
<dbReference type="GO" id="GO:0005524">
    <property type="term" value="F:ATP binding"/>
    <property type="evidence" value="ECO:0007669"/>
    <property type="project" value="InterPro"/>
</dbReference>
<evidence type="ECO:0000313" key="4">
    <source>
        <dbReference type="Proteomes" id="UP000761534"/>
    </source>
</evidence>
<sequence>MATRYSSLEAVFAAATQGELIWAQESPNGDYVWWICQYFDLERLWNGRAGYQVVIPNRRCRLFLNIDLPDDESVVRLHTCMIEYLGQHGATGNEDELSFWRVGATSVSMVWQCHFTNNVALATFMARFKQKYAAHDFAEHIDLRQYHDWQNFPVVDPCIERDIHAAYGPHLHVQPHPDDDRQIRWLHEPDIVNPSFKYDAIAPTDMLDTLTHGLTPAANTPIGSIVDCPKGASCARHQASVHLLKTGKVVACTQCSTNYYMKDDTVQKGFTALPNELTDRLEPEMLLTDSKITVIDAPMGHGKTTICKRFLQRHVPNNARILAPCFRKGLSSYLAATFNLNDYQFENFWSNPSYADRAVICLNSLYRLATDNYNTNYDIIIIDECVFTMIHLLSGTFYNRPSEADRFDEVMSVFCRLLRNASKIILMQHCVPEECISFYSLMATGQADGSQVRRIKVDAPMTMQPCDVYRGKYGYMALHMKMLQFYLEEGVPFVVVVTTAEHARAVRALFHKLIERRFPDQTERTRRFSRIKMVTGNYQGYDDADFTDDVWTKRFKTVPNDLQNLAECDVLIYNTALQAGLSVETGYFRTAFEFLQNGILTSRDEHQLTSRQRSIPWGKKYVWIQHSKDTVETKNYTIQKQARSLLFNTDNESMTPHVKQLLMIAWSVQVSELLHTRLYHFENYHREYVRANGHSFTEVNVPEKPPDQNGISIDWIKEALNSDHNTRTAAIQRVINPGNSNTAGANNHDVGPMSRAMSAHIKSMIHNPDDPDAYNVVAKTWNATKHHKGTTPERHFSHVRILHAYLDLVSNDNQAWQHRAQRSTNPSGQFEAIIMQKARLLQRMLEALGVDPFRQFDLTIDPRGLNQDNTILANRMQAMRQFFHIEGDQGLDEHGHPTFAVASHLLNHPNFFQTYLAQPQFNVTSKVQTALARCGIPCSLNVRGVYRKYRANRDKFILHLCALKAVAGPDNFAQYQPLFDQQLWNDVQQKYDELSYTQPDQSQADQPRPANHIPAAAAAAAAASPEPPSRSAPPYSWPASSPQTLAPLQTQQDRHSSQIPIDIDLEPSNPELD</sequence>
<dbReference type="AlphaFoldDB" id="A0A642V4W6"/>
<dbReference type="GO" id="GO:0006260">
    <property type="term" value="P:DNA replication"/>
    <property type="evidence" value="ECO:0007669"/>
    <property type="project" value="InterPro"/>
</dbReference>
<evidence type="ECO:0000313" key="3">
    <source>
        <dbReference type="EMBL" id="KAA8912345.1"/>
    </source>
</evidence>
<dbReference type="Gene3D" id="3.40.50.300">
    <property type="entry name" value="P-loop containing nucleotide triphosphate hydrolases"/>
    <property type="match status" value="1"/>
</dbReference>
<dbReference type="VEuPathDB" id="FungiDB:TRICI_003515"/>
<dbReference type="InterPro" id="IPR003450">
    <property type="entry name" value="Replication_origin-bd"/>
</dbReference>
<feature type="compositionally biased region" description="Low complexity" evidence="1">
    <location>
        <begin position="1007"/>
        <end position="1024"/>
    </location>
</feature>
<proteinExistence type="predicted"/>
<feature type="region of interest" description="Disordered" evidence="1">
    <location>
        <begin position="997"/>
        <end position="1073"/>
    </location>
</feature>
<dbReference type="InterPro" id="IPR027417">
    <property type="entry name" value="P-loop_NTPase"/>
</dbReference>
<evidence type="ECO:0000259" key="2">
    <source>
        <dbReference type="Pfam" id="PF02399"/>
    </source>
</evidence>
<gene>
    <name evidence="3" type="ORF">TRICI_003515</name>
</gene>